<dbReference type="Pfam" id="PF01553">
    <property type="entry name" value="Acyltransferase"/>
    <property type="match status" value="1"/>
</dbReference>
<keyword evidence="3" id="KW-1185">Reference proteome</keyword>
<dbReference type="SUPFAM" id="SSF69593">
    <property type="entry name" value="Glycerol-3-phosphate (1)-acyltransferase"/>
    <property type="match status" value="1"/>
</dbReference>
<evidence type="ECO:0000259" key="2">
    <source>
        <dbReference type="SMART" id="SM00563"/>
    </source>
</evidence>
<dbReference type="SMART" id="SM00563">
    <property type="entry name" value="PlsC"/>
    <property type="match status" value="1"/>
</dbReference>
<proteinExistence type="predicted"/>
<dbReference type="GeneID" id="103062418"/>
<dbReference type="PANTHER" id="PTHR22753:SF22">
    <property type="entry name" value="PHOSPHOLIPID_GLYCEROL ACYLTRANSFERASE DOMAIN-CONTAINING PROTEIN"/>
    <property type="match status" value="1"/>
</dbReference>
<name>A0A9F5JBB9_PYTBI</name>
<dbReference type="RefSeq" id="XP_025031544.1">
    <property type="nucleotide sequence ID" value="XM_025175776.1"/>
</dbReference>
<protein>
    <submittedName>
        <fullName evidence="4">Transmembrane protein 68-like</fullName>
    </submittedName>
</protein>
<evidence type="ECO:0000256" key="1">
    <source>
        <dbReference type="SAM" id="Phobius"/>
    </source>
</evidence>
<keyword evidence="1" id="KW-0472">Membrane</keyword>
<accession>A0A9F5JBB9</accession>
<evidence type="ECO:0000313" key="4">
    <source>
        <dbReference type="RefSeq" id="XP_025031544.1"/>
    </source>
</evidence>
<dbReference type="KEGG" id="pbi:103062418"/>
<keyword evidence="1" id="KW-1133">Transmembrane helix</keyword>
<gene>
    <name evidence="4" type="primary">LOC103062418</name>
</gene>
<evidence type="ECO:0000313" key="3">
    <source>
        <dbReference type="Proteomes" id="UP000695026"/>
    </source>
</evidence>
<dbReference type="Proteomes" id="UP000695026">
    <property type="component" value="Unplaced"/>
</dbReference>
<feature type="transmembrane region" description="Helical" evidence="1">
    <location>
        <begin position="69"/>
        <end position="87"/>
    </location>
</feature>
<dbReference type="OMA" id="PVKWRTH"/>
<organism evidence="3 4">
    <name type="scientific">Python bivittatus</name>
    <name type="common">Burmese python</name>
    <name type="synonym">Python molurus bivittatus</name>
    <dbReference type="NCBI Taxonomy" id="176946"/>
    <lineage>
        <taxon>Eukaryota</taxon>
        <taxon>Metazoa</taxon>
        <taxon>Chordata</taxon>
        <taxon>Craniata</taxon>
        <taxon>Vertebrata</taxon>
        <taxon>Euteleostomi</taxon>
        <taxon>Lepidosauria</taxon>
        <taxon>Squamata</taxon>
        <taxon>Bifurcata</taxon>
        <taxon>Unidentata</taxon>
        <taxon>Episquamata</taxon>
        <taxon>Toxicofera</taxon>
        <taxon>Serpentes</taxon>
        <taxon>Henophidia</taxon>
        <taxon>Pythonidae</taxon>
        <taxon>Python</taxon>
    </lineage>
</organism>
<feature type="domain" description="Phospholipid/glycerol acyltransferase" evidence="2">
    <location>
        <begin position="100"/>
        <end position="216"/>
    </location>
</feature>
<dbReference type="GO" id="GO:0016020">
    <property type="term" value="C:membrane"/>
    <property type="evidence" value="ECO:0007669"/>
    <property type="project" value="TreeGrafter"/>
</dbReference>
<dbReference type="OrthoDB" id="44277at2759"/>
<reference evidence="4" key="1">
    <citation type="submission" date="2025-08" db="UniProtKB">
        <authorList>
            <consortium name="RefSeq"/>
        </authorList>
    </citation>
    <scope>IDENTIFICATION</scope>
    <source>
        <tissue evidence="4">Liver</tissue>
    </source>
</reference>
<dbReference type="GO" id="GO:0016746">
    <property type="term" value="F:acyltransferase activity"/>
    <property type="evidence" value="ECO:0007669"/>
    <property type="project" value="InterPro"/>
</dbReference>
<keyword evidence="1" id="KW-0812">Transmembrane</keyword>
<feature type="transmembrane region" description="Helical" evidence="1">
    <location>
        <begin position="102"/>
        <end position="122"/>
    </location>
</feature>
<sequence>MNSSTSLAYVYGEWLPVCLEKYFLPAVLWPLLALVAVPLWIFFYIYLSVFIVLAYEISTKVKEETHKSCHFILGYLWDFFGRIWHGYEIHGIENLPDGPCLIIYYHAALPIDYIFFLARIFFLKNRLCCHTVVDRFVLKFPGLRMLSRNLKMMTGTKEECLCALKNGDWVAIAPGGTREAIFSDETYKTIWGKRTGFAKVAIEARVPIIPMFTENSREGYRTLGRIRLLKNLYEYIRWPLIFLYGGFPVKWRTHVGQPIPYEPNITAEELVEKAQNALQSLINKHQKLPASIRRGLLERFHNKKKISKKHLPGYPLCSKCCTLMGSR</sequence>
<feature type="transmembrane region" description="Helical" evidence="1">
    <location>
        <begin position="31"/>
        <end position="57"/>
    </location>
</feature>
<dbReference type="InterPro" id="IPR002123">
    <property type="entry name" value="Plipid/glycerol_acylTrfase"/>
</dbReference>
<dbReference type="PANTHER" id="PTHR22753">
    <property type="entry name" value="TRANSMEMBRANE PROTEIN 68"/>
    <property type="match status" value="1"/>
</dbReference>
<feature type="non-terminal residue" evidence="4">
    <location>
        <position position="327"/>
    </location>
</feature>
<dbReference type="AlphaFoldDB" id="A0A9F5JBB9"/>
<dbReference type="CDD" id="cd07987">
    <property type="entry name" value="LPLAT_MGAT-like"/>
    <property type="match status" value="1"/>
</dbReference>